<dbReference type="GO" id="GO:0005930">
    <property type="term" value="C:axoneme"/>
    <property type="evidence" value="ECO:0007669"/>
    <property type="project" value="TreeGrafter"/>
</dbReference>
<evidence type="ECO:0000256" key="2">
    <source>
        <dbReference type="SAM" id="MobiDB-lite"/>
    </source>
</evidence>
<evidence type="ECO:0000259" key="3">
    <source>
        <dbReference type="Pfam" id="PF15927"/>
    </source>
</evidence>
<dbReference type="AlphaFoldDB" id="G0TTU1"/>
<name>G0TTU1_TRYVY</name>
<dbReference type="GO" id="GO:0008017">
    <property type="term" value="F:microtubule binding"/>
    <property type="evidence" value="ECO:0007669"/>
    <property type="project" value="TreeGrafter"/>
</dbReference>
<gene>
    <name evidence="4" type="ORF">TVY486_0400370</name>
</gene>
<dbReference type="PANTHER" id="PTHR20929:SF11">
    <property type="entry name" value="DYNEIN AXONEMAL INTERMEDIATE CHAIN 7"/>
    <property type="match status" value="1"/>
</dbReference>
<sequence length="688" mass="79149">MPPKSTTAGAGKDDKKGGKPKKLKAIEIALGKAVETAGKLYKQHEAERLRMESADRVALQKISLDDAIEKERLRVDRDVHAAFLQELVEREELAYKEYEKHRFWSLIPEATRLPQIRSESAINTFLSVWREEEEHYEYYCPGVSVYIRRNTINDSSSVYRFDPGERGIPPAMRRKILRTDLDRCVEGYRLTETIRLEADRSLTQGNTEDLKFFNDNIGKVYKQMMCAFDFVTTQALLNYDVILEGPDSEFLIAGIPEPNPVVRYGLWVKVKETTRSFASLVFPSIGMRLDPKSSALPKLPKALGLSKENVAVRVIQFGFDPYSYYGSVGREYYALSCVIMVDLLNFTERPKQNGEWLYRSETQEAHALHVVPYPPPNMENMDENPSLRFSFDVPNTIVMRQSSLLMGKWVEESKEWEPCSHTTLSQDSSKMDSRTCSFVTNEFATFTILQEKGFDVPYDHWRLQPLSCDEVLVVLSGRRRSEVSDREFHIVIQDAKCKLNGPEDAELAYLRENWLEPSTLVRLLSQAGFNFSLDDADATFMENIVPKTSELEKKVYSDIAQFCLFYAIASSRHNKCGEDADLALFRISEQPFATTQGDFMSELVMENEVGWHSVRYQTHCCAFSAFEESQEVPDLRVLDGHETHFNLYTLLLKEKGEEVRLQAIHRTNFLLRRCVYQLLMLIRPLTWG</sequence>
<reference evidence="4" key="1">
    <citation type="journal article" date="2012" name="Proc. Natl. Acad. Sci. U.S.A.">
        <title>Antigenic diversity is generated by distinct evolutionary mechanisms in African trypanosome species.</title>
        <authorList>
            <person name="Jackson A.P."/>
            <person name="Berry A."/>
            <person name="Aslett M."/>
            <person name="Allison H.C."/>
            <person name="Burton P."/>
            <person name="Vavrova-Anderson J."/>
            <person name="Brown R."/>
            <person name="Browne H."/>
            <person name="Corton N."/>
            <person name="Hauser H."/>
            <person name="Gamble J."/>
            <person name="Gilderthorp R."/>
            <person name="Marcello L."/>
            <person name="McQuillan J."/>
            <person name="Otto T.D."/>
            <person name="Quail M.A."/>
            <person name="Sanders M.J."/>
            <person name="van Tonder A."/>
            <person name="Ginger M.L."/>
            <person name="Field M.C."/>
            <person name="Barry J.D."/>
            <person name="Hertz-Fowler C."/>
            <person name="Berriman M."/>
        </authorList>
    </citation>
    <scope>NUCLEOTIDE SEQUENCE</scope>
    <source>
        <strain evidence="4">Y486</strain>
    </source>
</reference>
<proteinExistence type="inferred from homology"/>
<dbReference type="Pfam" id="PF15927">
    <property type="entry name" value="Casc1_N"/>
    <property type="match status" value="1"/>
</dbReference>
<evidence type="ECO:0000313" key="4">
    <source>
        <dbReference type="EMBL" id="CCC47373.1"/>
    </source>
</evidence>
<organism evidence="4">
    <name type="scientific">Trypanosoma vivax (strain Y486)</name>
    <dbReference type="NCBI Taxonomy" id="1055687"/>
    <lineage>
        <taxon>Eukaryota</taxon>
        <taxon>Discoba</taxon>
        <taxon>Euglenozoa</taxon>
        <taxon>Kinetoplastea</taxon>
        <taxon>Metakinetoplastina</taxon>
        <taxon>Trypanosomatida</taxon>
        <taxon>Trypanosomatidae</taxon>
        <taxon>Trypanosoma</taxon>
        <taxon>Duttonella</taxon>
    </lineage>
</organism>
<dbReference type="InterPro" id="IPR031826">
    <property type="entry name" value="IC97/Casc1_N"/>
</dbReference>
<dbReference type="GO" id="GO:0048487">
    <property type="term" value="F:beta-tubulin binding"/>
    <property type="evidence" value="ECO:0007669"/>
    <property type="project" value="TreeGrafter"/>
</dbReference>
<feature type="region of interest" description="Disordered" evidence="2">
    <location>
        <begin position="1"/>
        <end position="21"/>
    </location>
</feature>
<dbReference type="InterPro" id="IPR023247">
    <property type="entry name" value="IC97/Dnai7-like"/>
</dbReference>
<protein>
    <submittedName>
        <fullName evidence="4">Putative chaperone protein DNAj</fullName>
    </submittedName>
</protein>
<dbReference type="EMBL" id="HE573020">
    <property type="protein sequence ID" value="CCC47373.1"/>
    <property type="molecule type" value="Genomic_DNA"/>
</dbReference>
<comment type="similarity">
    <text evidence="1">Belongs to the DNAI7 family.</text>
</comment>
<feature type="domain" description="IC97/Casc1 N-terminal" evidence="3">
    <location>
        <begin position="42"/>
        <end position="134"/>
    </location>
</feature>
<dbReference type="VEuPathDB" id="TriTrypDB:TvY486_0400370"/>
<accession>G0TTU1</accession>
<dbReference type="PANTHER" id="PTHR20929">
    <property type="entry name" value="LUNG ADENOMA SUSCEPTIBILITY 1-RELATED"/>
    <property type="match status" value="1"/>
</dbReference>
<evidence type="ECO:0000256" key="1">
    <source>
        <dbReference type="ARBA" id="ARBA00024332"/>
    </source>
</evidence>